<keyword evidence="9" id="KW-1185">Reference proteome</keyword>
<evidence type="ECO:0000256" key="4">
    <source>
        <dbReference type="ARBA" id="ARBA00022989"/>
    </source>
</evidence>
<name>A0A326U8Q6_THEHA</name>
<reference evidence="8 9" key="1">
    <citation type="submission" date="2018-06" db="EMBL/GenBank/DDBJ databases">
        <title>Genomic Encyclopedia of Archaeal and Bacterial Type Strains, Phase II (KMG-II): from individual species to whole genera.</title>
        <authorList>
            <person name="Goeker M."/>
        </authorList>
    </citation>
    <scope>NUCLEOTIDE SEQUENCE [LARGE SCALE GENOMIC DNA]</scope>
    <source>
        <strain evidence="8 9">ATCC BAA-1881</strain>
    </source>
</reference>
<dbReference type="InterPro" id="IPR050367">
    <property type="entry name" value="APC_superfamily"/>
</dbReference>
<comment type="subcellular location">
    <subcellularLocation>
        <location evidence="1">Cell membrane</location>
        <topology evidence="1">Multi-pass membrane protein</topology>
    </subcellularLocation>
</comment>
<evidence type="ECO:0000256" key="7">
    <source>
        <dbReference type="SAM" id="Phobius"/>
    </source>
</evidence>
<feature type="transmembrane region" description="Helical" evidence="7">
    <location>
        <begin position="372"/>
        <end position="391"/>
    </location>
</feature>
<feature type="compositionally biased region" description="Polar residues" evidence="6">
    <location>
        <begin position="1"/>
        <end position="12"/>
    </location>
</feature>
<dbReference type="GO" id="GO:0022857">
    <property type="term" value="F:transmembrane transporter activity"/>
    <property type="evidence" value="ECO:0007669"/>
    <property type="project" value="InterPro"/>
</dbReference>
<feature type="transmembrane region" description="Helical" evidence="7">
    <location>
        <begin position="298"/>
        <end position="325"/>
    </location>
</feature>
<protein>
    <submittedName>
        <fullName evidence="8">Amino acid transporter</fullName>
    </submittedName>
</protein>
<dbReference type="EMBL" id="QKUF01000005">
    <property type="protein sequence ID" value="PZW31965.1"/>
    <property type="molecule type" value="Genomic_DNA"/>
</dbReference>
<comment type="caution">
    <text evidence="8">The sequence shown here is derived from an EMBL/GenBank/DDBJ whole genome shotgun (WGS) entry which is preliminary data.</text>
</comment>
<keyword evidence="5 7" id="KW-0472">Membrane</keyword>
<evidence type="ECO:0000256" key="6">
    <source>
        <dbReference type="SAM" id="MobiDB-lite"/>
    </source>
</evidence>
<feature type="transmembrane region" description="Helical" evidence="7">
    <location>
        <begin position="113"/>
        <end position="132"/>
    </location>
</feature>
<feature type="transmembrane region" description="Helical" evidence="7">
    <location>
        <begin position="205"/>
        <end position="224"/>
    </location>
</feature>
<feature type="transmembrane region" description="Helical" evidence="7">
    <location>
        <begin position="244"/>
        <end position="268"/>
    </location>
</feature>
<feature type="transmembrane region" description="Helical" evidence="7">
    <location>
        <begin position="57"/>
        <end position="77"/>
    </location>
</feature>
<dbReference type="RefSeq" id="WP_111321364.1">
    <property type="nucleotide sequence ID" value="NZ_BIFX01000001.1"/>
</dbReference>
<evidence type="ECO:0000256" key="3">
    <source>
        <dbReference type="ARBA" id="ARBA00022692"/>
    </source>
</evidence>
<dbReference type="PANTHER" id="PTHR42770:SF7">
    <property type="entry name" value="MEMBRANE PROTEIN"/>
    <property type="match status" value="1"/>
</dbReference>
<evidence type="ECO:0000313" key="8">
    <source>
        <dbReference type="EMBL" id="PZW31965.1"/>
    </source>
</evidence>
<dbReference type="AlphaFoldDB" id="A0A326U8Q6"/>
<dbReference type="Proteomes" id="UP000248806">
    <property type="component" value="Unassembled WGS sequence"/>
</dbReference>
<dbReference type="OrthoDB" id="9759676at2"/>
<accession>A0A326U8Q6</accession>
<feature type="transmembrane region" description="Helical" evidence="7">
    <location>
        <begin position="138"/>
        <end position="157"/>
    </location>
</feature>
<evidence type="ECO:0000256" key="2">
    <source>
        <dbReference type="ARBA" id="ARBA00022475"/>
    </source>
</evidence>
<feature type="region of interest" description="Disordered" evidence="6">
    <location>
        <begin position="1"/>
        <end position="22"/>
    </location>
</feature>
<feature type="transmembrane region" description="Helical" evidence="7">
    <location>
        <begin position="83"/>
        <end position="101"/>
    </location>
</feature>
<feature type="transmembrane region" description="Helical" evidence="7">
    <location>
        <begin position="164"/>
        <end position="185"/>
    </location>
</feature>
<organism evidence="8 9">
    <name type="scientific">Thermosporothrix hazakensis</name>
    <dbReference type="NCBI Taxonomy" id="644383"/>
    <lineage>
        <taxon>Bacteria</taxon>
        <taxon>Bacillati</taxon>
        <taxon>Chloroflexota</taxon>
        <taxon>Ktedonobacteria</taxon>
        <taxon>Ktedonobacterales</taxon>
        <taxon>Thermosporotrichaceae</taxon>
        <taxon>Thermosporothrix</taxon>
    </lineage>
</organism>
<dbReference type="InterPro" id="IPR002293">
    <property type="entry name" value="AA/rel_permease1"/>
</dbReference>
<gene>
    <name evidence="8" type="ORF">EI42_01990</name>
</gene>
<feature type="transmembrane region" description="Helical" evidence="7">
    <location>
        <begin position="470"/>
        <end position="488"/>
    </location>
</feature>
<evidence type="ECO:0000313" key="9">
    <source>
        <dbReference type="Proteomes" id="UP000248806"/>
    </source>
</evidence>
<proteinExistence type="predicted"/>
<keyword evidence="4 7" id="KW-1133">Transmembrane helix</keyword>
<feature type="transmembrane region" description="Helical" evidence="7">
    <location>
        <begin position="25"/>
        <end position="45"/>
    </location>
</feature>
<dbReference type="Gene3D" id="1.20.1740.10">
    <property type="entry name" value="Amino acid/polyamine transporter I"/>
    <property type="match status" value="1"/>
</dbReference>
<feature type="transmembrane region" description="Helical" evidence="7">
    <location>
        <begin position="494"/>
        <end position="515"/>
    </location>
</feature>
<keyword evidence="2" id="KW-1003">Cell membrane</keyword>
<evidence type="ECO:0000256" key="1">
    <source>
        <dbReference type="ARBA" id="ARBA00004651"/>
    </source>
</evidence>
<dbReference type="PANTHER" id="PTHR42770">
    <property type="entry name" value="AMINO ACID TRANSPORTER-RELATED"/>
    <property type="match status" value="1"/>
</dbReference>
<keyword evidence="3 7" id="KW-0812">Transmembrane</keyword>
<dbReference type="GO" id="GO:0005886">
    <property type="term" value="C:plasma membrane"/>
    <property type="evidence" value="ECO:0007669"/>
    <property type="project" value="UniProtKB-SubCell"/>
</dbReference>
<feature type="transmembrane region" description="Helical" evidence="7">
    <location>
        <begin position="346"/>
        <end position="366"/>
    </location>
</feature>
<dbReference type="Pfam" id="PF13520">
    <property type="entry name" value="AA_permease_2"/>
    <property type="match status" value="1"/>
</dbReference>
<evidence type="ECO:0000256" key="5">
    <source>
        <dbReference type="ARBA" id="ARBA00023136"/>
    </source>
</evidence>
<sequence>MAQESVAPTTADVTHGDEQHGKQNALGPILCWAVVFADIGTSIYYTPGILYHNVQGLAGFFVFLTMAVFVLLTLKYTEVSHRFPQGGGVVTVAAHALNPWFGALGGMFILVDYFLTATISCLSGVIYLSVVFPALHPWAEWVTIGVLILLGLLNWVGISESAKVSLIGAAIAFVSDIAILITVFTHISFGEFLALFPRMFQESHLTFPALLVGFGNAFLAFSGLESISQLSPVMKLPRKKTAGLAMFLVVLTIGITSPLLTTLSTMLLKDAAQDPVRNEQIISLLAGHWGNTILQAEVAISAGALLIFASNTAIIGAYHVFMALARMEFLPSFLLKRNKLRNTPHFAILLAVGVPIAVLILVQGNLTILGDMYAFGLLGAFALTCLGLDIIRARDWKKAREAEEAEEWGRLLGPSEPLTGTDGQREVTTTHDLQLSGTPQPQRTGALAANTQEAEVMASEAETKSLWFKIDYFLGILTTLLVTIAWTTNLVTKHLATIFGGVITIIGMGVAYLVYIRAKKVTGRVPVPIVVTRIEGRIPNSVLAILLPDNEHNKAVIRAAITNADQEKPIMFVYLSNRQPRQQTPRMMEIVDPYLEDTQAKQYFGRAESLAQQAKVPLRRYVYLQGGPESVTHIWQIVNPHDTVIAASDNDYIKDINPDRIRYELTPYGKVAHLLKTW</sequence>